<dbReference type="Gene3D" id="2.40.40.10">
    <property type="entry name" value="RlpA-like domain"/>
    <property type="match status" value="1"/>
</dbReference>
<evidence type="ECO:0000313" key="5">
    <source>
        <dbReference type="Proteomes" id="UP000823405"/>
    </source>
</evidence>
<dbReference type="SUPFAM" id="SSF50685">
    <property type="entry name" value="Barwin-like endoglucanases"/>
    <property type="match status" value="1"/>
</dbReference>
<dbReference type="EMBL" id="JAAAIN010003239">
    <property type="protein sequence ID" value="KAG0286819.1"/>
    <property type="molecule type" value="Genomic_DNA"/>
</dbReference>
<reference evidence="4" key="1">
    <citation type="journal article" date="2020" name="Fungal Divers.">
        <title>Resolving the Mortierellaceae phylogeny through synthesis of multi-gene phylogenetics and phylogenomics.</title>
        <authorList>
            <person name="Vandepol N."/>
            <person name="Liber J."/>
            <person name="Desiro A."/>
            <person name="Na H."/>
            <person name="Kennedy M."/>
            <person name="Barry K."/>
            <person name="Grigoriev I.V."/>
            <person name="Miller A.N."/>
            <person name="O'Donnell K."/>
            <person name="Stajich J.E."/>
            <person name="Bonito G."/>
        </authorList>
    </citation>
    <scope>NUCLEOTIDE SEQUENCE</scope>
    <source>
        <strain evidence="4">NVP60</strain>
    </source>
</reference>
<keyword evidence="1 2" id="KW-0732">Signal</keyword>
<dbReference type="InterPro" id="IPR009009">
    <property type="entry name" value="RlpA-like_DPBB"/>
</dbReference>
<comment type="caution">
    <text evidence="4">The sequence shown here is derived from an EMBL/GenBank/DDBJ whole genome shotgun (WGS) entry which is preliminary data.</text>
</comment>
<feature type="signal peptide" evidence="2">
    <location>
        <begin position="1"/>
        <end position="23"/>
    </location>
</feature>
<dbReference type="Proteomes" id="UP000823405">
    <property type="component" value="Unassembled WGS sequence"/>
</dbReference>
<feature type="chain" id="PRO_5040122552" description="RlpA-like protein double-psi beta-barrel domain-containing protein" evidence="2">
    <location>
        <begin position="24"/>
        <end position="169"/>
    </location>
</feature>
<gene>
    <name evidence="4" type="ORF">BGZ97_007300</name>
</gene>
<dbReference type="PANTHER" id="PTHR31836">
    <property type="match status" value="1"/>
</dbReference>
<dbReference type="OrthoDB" id="623670at2759"/>
<evidence type="ECO:0000256" key="1">
    <source>
        <dbReference type="ARBA" id="ARBA00022729"/>
    </source>
</evidence>
<evidence type="ECO:0000313" key="4">
    <source>
        <dbReference type="EMBL" id="KAG0286819.1"/>
    </source>
</evidence>
<sequence>MKFSKLAILLMVLVIALLSIVEAGKSKPKPKPKKGTQTVKWGQKRSGKSTWFNGHDLKGAACYGNLMGNSHVNAGDSWMIGAVHMKHYKGGDRTACFECAKITAGKRSIVVRIIDDCANCAPDQIDLTASAFKKLAPLRQGVVKTTYEFVRCPSRGNLKWPKSPKVKNQ</sequence>
<organism evidence="4 5">
    <name type="scientific">Linnemannia gamsii</name>
    <dbReference type="NCBI Taxonomy" id="64522"/>
    <lineage>
        <taxon>Eukaryota</taxon>
        <taxon>Fungi</taxon>
        <taxon>Fungi incertae sedis</taxon>
        <taxon>Mucoromycota</taxon>
        <taxon>Mortierellomycotina</taxon>
        <taxon>Mortierellomycetes</taxon>
        <taxon>Mortierellales</taxon>
        <taxon>Mortierellaceae</taxon>
        <taxon>Linnemannia</taxon>
    </lineage>
</organism>
<dbReference type="PANTHER" id="PTHR31836:SF28">
    <property type="entry name" value="SRCR DOMAIN-CONTAINING PROTEIN-RELATED"/>
    <property type="match status" value="1"/>
</dbReference>
<dbReference type="CDD" id="cd22271">
    <property type="entry name" value="DPBB_EXP_N-like"/>
    <property type="match status" value="1"/>
</dbReference>
<dbReference type="AlphaFoldDB" id="A0A9P6QQ94"/>
<protein>
    <recommendedName>
        <fullName evidence="3">RlpA-like protein double-psi beta-barrel domain-containing protein</fullName>
    </recommendedName>
</protein>
<keyword evidence="5" id="KW-1185">Reference proteome</keyword>
<dbReference type="Pfam" id="PF03330">
    <property type="entry name" value="DPBB_1"/>
    <property type="match status" value="1"/>
</dbReference>
<dbReference type="InterPro" id="IPR036908">
    <property type="entry name" value="RlpA-like_sf"/>
</dbReference>
<dbReference type="InterPro" id="IPR051477">
    <property type="entry name" value="Expansin_CellWall"/>
</dbReference>
<accession>A0A9P6QQ94</accession>
<feature type="domain" description="RlpA-like protein double-psi beta-barrel" evidence="3">
    <location>
        <begin position="87"/>
        <end position="147"/>
    </location>
</feature>
<evidence type="ECO:0000256" key="2">
    <source>
        <dbReference type="SAM" id="SignalP"/>
    </source>
</evidence>
<name>A0A9P6QQ94_9FUNG</name>
<evidence type="ECO:0000259" key="3">
    <source>
        <dbReference type="Pfam" id="PF03330"/>
    </source>
</evidence>
<proteinExistence type="predicted"/>